<evidence type="ECO:0000256" key="8">
    <source>
        <dbReference type="ARBA" id="ARBA00022723"/>
    </source>
</evidence>
<keyword evidence="6 13" id="KW-0949">S-adenosyl-L-methionine</keyword>
<comment type="similarity">
    <text evidence="2">Belongs to the radical SAM superfamily. Biotin synthase family.</text>
</comment>
<dbReference type="InterPro" id="IPR024177">
    <property type="entry name" value="Biotin_synthase"/>
</dbReference>
<evidence type="ECO:0000256" key="11">
    <source>
        <dbReference type="ARBA" id="ARBA00023014"/>
    </source>
</evidence>
<dbReference type="InterPro" id="IPR010722">
    <property type="entry name" value="BATS_dom"/>
</dbReference>
<evidence type="ECO:0000313" key="16">
    <source>
        <dbReference type="Proteomes" id="UP000067738"/>
    </source>
</evidence>
<evidence type="ECO:0000256" key="5">
    <source>
        <dbReference type="ARBA" id="ARBA00022679"/>
    </source>
</evidence>
<evidence type="ECO:0000256" key="12">
    <source>
        <dbReference type="ARBA" id="ARBA00034078"/>
    </source>
</evidence>
<keyword evidence="7" id="KW-0001">2Fe-2S</keyword>
<dbReference type="GeneID" id="26735371"/>
<evidence type="ECO:0000313" key="15">
    <source>
        <dbReference type="EMBL" id="ALT68198.1"/>
    </source>
</evidence>
<dbReference type="Pfam" id="PF06968">
    <property type="entry name" value="BATS"/>
    <property type="match status" value="1"/>
</dbReference>
<organism evidence="15 16">
    <name type="scientific">Methanobrevibacter millerae</name>
    <dbReference type="NCBI Taxonomy" id="230361"/>
    <lineage>
        <taxon>Archaea</taxon>
        <taxon>Methanobacteriati</taxon>
        <taxon>Methanobacteriota</taxon>
        <taxon>Methanomada group</taxon>
        <taxon>Methanobacteria</taxon>
        <taxon>Methanobacteriales</taxon>
        <taxon>Methanobacteriaceae</taxon>
        <taxon>Methanobrevibacter</taxon>
    </lineage>
</organism>
<dbReference type="SFLD" id="SFLDG01279">
    <property type="entry name" value="HMD_cofactor_maturase_(HmdB-li"/>
    <property type="match status" value="1"/>
</dbReference>
<feature type="binding site" evidence="13">
    <location>
        <position position="71"/>
    </location>
    <ligand>
        <name>[4Fe-4S] cluster</name>
        <dbReference type="ChEBI" id="CHEBI:49883"/>
        <note>4Fe-4S-S-AdoMet</note>
    </ligand>
</feature>
<dbReference type="PANTHER" id="PTHR22976:SF2">
    <property type="entry name" value="BIOTIN SYNTHASE, MITOCHONDRIAL"/>
    <property type="match status" value="1"/>
</dbReference>
<dbReference type="SMART" id="SM00729">
    <property type="entry name" value="Elp3"/>
    <property type="match status" value="1"/>
</dbReference>
<accession>A0A0U3DJN4</accession>
<evidence type="ECO:0000256" key="2">
    <source>
        <dbReference type="ARBA" id="ARBA00010765"/>
    </source>
</evidence>
<proteinExistence type="inferred from homology"/>
<dbReference type="InterPro" id="IPR058240">
    <property type="entry name" value="rSAM_sf"/>
</dbReference>
<keyword evidence="16" id="KW-1185">Reference proteome</keyword>
<dbReference type="PROSITE" id="PS51918">
    <property type="entry name" value="RADICAL_SAM"/>
    <property type="match status" value="1"/>
</dbReference>
<dbReference type="SMART" id="SM00876">
    <property type="entry name" value="BATS"/>
    <property type="match status" value="1"/>
</dbReference>
<evidence type="ECO:0000256" key="7">
    <source>
        <dbReference type="ARBA" id="ARBA00022714"/>
    </source>
</evidence>
<gene>
    <name evidence="15" type="primary">hcgA</name>
    <name evidence="15" type="ORF">sm9_0396</name>
</gene>
<dbReference type="PANTHER" id="PTHR22976">
    <property type="entry name" value="BIOTIN SYNTHASE"/>
    <property type="match status" value="1"/>
</dbReference>
<dbReference type="SFLD" id="SFLDF00330">
    <property type="entry name" value="HMD_cofactor_maturase_(HmdB-li"/>
    <property type="match status" value="1"/>
</dbReference>
<name>A0A0U3DJN4_9EURY</name>
<dbReference type="CDD" id="cd01335">
    <property type="entry name" value="Radical_SAM"/>
    <property type="match status" value="1"/>
</dbReference>
<keyword evidence="9" id="KW-0093">Biotin biosynthesis</keyword>
<feature type="domain" description="Radical SAM core" evidence="14">
    <location>
        <begin position="48"/>
        <end position="272"/>
    </location>
</feature>
<evidence type="ECO:0000256" key="1">
    <source>
        <dbReference type="ARBA" id="ARBA00004942"/>
    </source>
</evidence>
<dbReference type="GO" id="GO:0046872">
    <property type="term" value="F:metal ion binding"/>
    <property type="evidence" value="ECO:0007669"/>
    <property type="project" value="UniProtKB-KW"/>
</dbReference>
<protein>
    <recommendedName>
        <fullName evidence="3">biotin synthase</fullName>
        <ecNumber evidence="3">2.8.1.6</ecNumber>
    </recommendedName>
</protein>
<dbReference type="InterPro" id="IPR013785">
    <property type="entry name" value="Aldolase_TIM"/>
</dbReference>
<evidence type="ECO:0000256" key="13">
    <source>
        <dbReference type="PIRSR" id="PIRSR001619-1"/>
    </source>
</evidence>
<dbReference type="PATRIC" id="fig|230361.4.peg.409"/>
<evidence type="ECO:0000256" key="3">
    <source>
        <dbReference type="ARBA" id="ARBA00012236"/>
    </source>
</evidence>
<dbReference type="KEGG" id="mmil:sm9_0396"/>
<keyword evidence="4 13" id="KW-0004">4Fe-4S</keyword>
<dbReference type="SFLD" id="SFLDG01060">
    <property type="entry name" value="BATS_domain_containing"/>
    <property type="match status" value="1"/>
</dbReference>
<comment type="cofactor">
    <cofactor evidence="12">
        <name>[2Fe-2S] cluster</name>
        <dbReference type="ChEBI" id="CHEBI:190135"/>
    </cofactor>
</comment>
<keyword evidence="10 13" id="KW-0408">Iron</keyword>
<dbReference type="SFLD" id="SFLDS00029">
    <property type="entry name" value="Radical_SAM"/>
    <property type="match status" value="1"/>
</dbReference>
<dbReference type="SUPFAM" id="SSF102114">
    <property type="entry name" value="Radical SAM enzymes"/>
    <property type="match status" value="1"/>
</dbReference>
<evidence type="ECO:0000256" key="9">
    <source>
        <dbReference type="ARBA" id="ARBA00022756"/>
    </source>
</evidence>
<dbReference type="AlphaFoldDB" id="A0A0U3DJN4"/>
<sequence length="332" mass="37015">MIDDILEKASKNKKLTDEEFLELLNIENENDLQKLFETAVNIRDNISKVIKLTSTIHITNKCQIQPRCKYCGFAEETSSKGYYNAFYKSDEEIFNAAKSIEEAGIPRVSCSGGYGYKGKQAVNATRIVKENTDLEVLVNVGGDLTEKSINQLYDLNCDTICCNLETINEDVYNEAKPGETLQQRIDVCQMISDTGIELSSGLLLGLGESAEDRIEHLRFLNNFDTLGEIPIMGFNPYEDTPMANHPPFPLKEQLKFIAVTRIMYPHIRITVPTPTVGPRNVKYTLNAGANNLATVIADNYPLEVKGVGSPTYGNYADVTDVIKQLGLEPQKI</sequence>
<dbReference type="EC" id="2.8.1.6" evidence="3"/>
<dbReference type="UniPathway" id="UPA00078">
    <property type="reaction ID" value="UER00162"/>
</dbReference>
<evidence type="ECO:0000256" key="6">
    <source>
        <dbReference type="ARBA" id="ARBA00022691"/>
    </source>
</evidence>
<dbReference type="GO" id="GO:0051537">
    <property type="term" value="F:2 iron, 2 sulfur cluster binding"/>
    <property type="evidence" value="ECO:0007669"/>
    <property type="project" value="UniProtKB-KW"/>
</dbReference>
<dbReference type="InterPro" id="IPR006638">
    <property type="entry name" value="Elp3/MiaA/NifB-like_rSAM"/>
</dbReference>
<dbReference type="EMBL" id="CP011266">
    <property type="protein sequence ID" value="ALT68198.1"/>
    <property type="molecule type" value="Genomic_DNA"/>
</dbReference>
<evidence type="ECO:0000259" key="14">
    <source>
        <dbReference type="PROSITE" id="PS51918"/>
    </source>
</evidence>
<dbReference type="GO" id="GO:0051539">
    <property type="term" value="F:4 iron, 4 sulfur cluster binding"/>
    <property type="evidence" value="ECO:0007669"/>
    <property type="project" value="UniProtKB-KW"/>
</dbReference>
<dbReference type="RefSeq" id="WP_058738541.1">
    <property type="nucleotide sequence ID" value="NZ_CP011266.1"/>
</dbReference>
<dbReference type="Pfam" id="PF04055">
    <property type="entry name" value="Radical_SAM"/>
    <property type="match status" value="1"/>
</dbReference>
<evidence type="ECO:0000256" key="10">
    <source>
        <dbReference type="ARBA" id="ARBA00023004"/>
    </source>
</evidence>
<dbReference type="GO" id="GO:0004076">
    <property type="term" value="F:biotin synthase activity"/>
    <property type="evidence" value="ECO:0007669"/>
    <property type="project" value="UniProtKB-EC"/>
</dbReference>
<comment type="pathway">
    <text evidence="1">Cofactor biosynthesis; biotin biosynthesis; biotin from 7,8-diaminononanoate: step 2/2.</text>
</comment>
<dbReference type="OrthoDB" id="61910at2157"/>
<evidence type="ECO:0000256" key="4">
    <source>
        <dbReference type="ARBA" id="ARBA00022485"/>
    </source>
</evidence>
<keyword evidence="8 13" id="KW-0479">Metal-binding</keyword>
<dbReference type="PIRSF" id="PIRSF001619">
    <property type="entry name" value="Biotin_synth"/>
    <property type="match status" value="1"/>
</dbReference>
<dbReference type="Gene3D" id="3.20.20.70">
    <property type="entry name" value="Aldolase class I"/>
    <property type="match status" value="1"/>
</dbReference>
<feature type="binding site" evidence="13">
    <location>
        <position position="62"/>
    </location>
    <ligand>
        <name>[4Fe-4S] cluster</name>
        <dbReference type="ChEBI" id="CHEBI:49883"/>
        <note>4Fe-4S-S-AdoMet</note>
    </ligand>
</feature>
<keyword evidence="11 13" id="KW-0411">Iron-sulfur</keyword>
<dbReference type="InterPro" id="IPR002684">
    <property type="entry name" value="Biotin_synth/BioAB"/>
</dbReference>
<reference evidence="15 16" key="1">
    <citation type="submission" date="2015-04" db="EMBL/GenBank/DDBJ databases">
        <title>The complete genome sequence of the rumen methanogen Methanobrevibacter millerae SM9.</title>
        <authorList>
            <person name="Leahy S.C."/>
            <person name="Kelly W.J."/>
            <person name="Pacheco D.M."/>
            <person name="Li D."/>
            <person name="Altermann E."/>
            <person name="Attwood G.T."/>
        </authorList>
    </citation>
    <scope>NUCLEOTIDE SEQUENCE [LARGE SCALE GENOMIC DNA]</scope>
    <source>
        <strain evidence="15 16">SM9</strain>
    </source>
</reference>
<dbReference type="Proteomes" id="UP000067738">
    <property type="component" value="Chromosome"/>
</dbReference>
<feature type="binding site" evidence="13">
    <location>
        <position position="68"/>
    </location>
    <ligand>
        <name>[4Fe-4S] cluster</name>
        <dbReference type="ChEBI" id="CHEBI:49883"/>
        <note>4Fe-4S-S-AdoMet</note>
    </ligand>
</feature>
<keyword evidence="5" id="KW-0808">Transferase</keyword>
<dbReference type="InterPro" id="IPR007197">
    <property type="entry name" value="rSAM"/>
</dbReference>
<dbReference type="GO" id="GO:0009102">
    <property type="term" value="P:biotin biosynthetic process"/>
    <property type="evidence" value="ECO:0007669"/>
    <property type="project" value="UniProtKB-UniPathway"/>
</dbReference>
<dbReference type="NCBIfam" id="TIGR03957">
    <property type="entry name" value="rSAM_HmdB"/>
    <property type="match status" value="1"/>
</dbReference>
<comment type="cofactor">
    <cofactor evidence="13">
        <name>[4Fe-4S] cluster</name>
        <dbReference type="ChEBI" id="CHEBI:49883"/>
    </cofactor>
    <text evidence="13">Binds 1 [4Fe-4S] cluster. The cluster is coordinated with 3 cysteines and an exchangeable S-adenosyl-L-methionine.</text>
</comment>
<dbReference type="InterPro" id="IPR023858">
    <property type="entry name" value="HcgA-like"/>
</dbReference>